<dbReference type="Gene3D" id="3.90.550.60">
    <property type="match status" value="1"/>
</dbReference>
<dbReference type="PANTHER" id="PTHR43179">
    <property type="entry name" value="RHAMNOSYLTRANSFERASE WBBL"/>
    <property type="match status" value="1"/>
</dbReference>
<dbReference type="EMBL" id="JBHSIM010000023">
    <property type="protein sequence ID" value="MFC4833128.1"/>
    <property type="molecule type" value="Genomic_DNA"/>
</dbReference>
<feature type="domain" description="Galactofuranosyltransferase GlfT2 N-terminal" evidence="5">
    <location>
        <begin position="48"/>
        <end position="154"/>
    </location>
</feature>
<feature type="domain" description="Galactofuranosyltransferase-2 C-terminal" evidence="6">
    <location>
        <begin position="440"/>
        <end position="620"/>
    </location>
</feature>
<keyword evidence="8" id="KW-1185">Reference proteome</keyword>
<keyword evidence="3 7" id="KW-0328">Glycosyltransferase</keyword>
<evidence type="ECO:0000256" key="4">
    <source>
        <dbReference type="ARBA" id="ARBA00022679"/>
    </source>
</evidence>
<dbReference type="GO" id="GO:0016757">
    <property type="term" value="F:glycosyltransferase activity"/>
    <property type="evidence" value="ECO:0007669"/>
    <property type="project" value="UniProtKB-KW"/>
</dbReference>
<evidence type="ECO:0000256" key="3">
    <source>
        <dbReference type="ARBA" id="ARBA00022676"/>
    </source>
</evidence>
<dbReference type="InterPro" id="IPR045699">
    <property type="entry name" value="GlfT2_C"/>
</dbReference>
<dbReference type="EC" id="2.4.-.-" evidence="7"/>
<keyword evidence="4 7" id="KW-0808">Transferase</keyword>
<dbReference type="PANTHER" id="PTHR43179:SF12">
    <property type="entry name" value="GALACTOFURANOSYLTRANSFERASE GLFT2"/>
    <property type="match status" value="1"/>
</dbReference>
<protein>
    <submittedName>
        <fullName evidence="7">Glycosyltransferase</fullName>
        <ecNumber evidence="7">2.4.-.-</ecNumber>
    </submittedName>
</protein>
<evidence type="ECO:0000256" key="1">
    <source>
        <dbReference type="ARBA" id="ARBA00004776"/>
    </source>
</evidence>
<evidence type="ECO:0000259" key="5">
    <source>
        <dbReference type="Pfam" id="PF17994"/>
    </source>
</evidence>
<evidence type="ECO:0000313" key="8">
    <source>
        <dbReference type="Proteomes" id="UP001595909"/>
    </source>
</evidence>
<comment type="similarity">
    <text evidence="2">Belongs to the glycosyltransferase 2 family.</text>
</comment>
<dbReference type="InterPro" id="IPR029044">
    <property type="entry name" value="Nucleotide-diphossugar_trans"/>
</dbReference>
<organism evidence="7 8">
    <name type="scientific">Actinomycetospora chibensis</name>
    <dbReference type="NCBI Taxonomy" id="663606"/>
    <lineage>
        <taxon>Bacteria</taxon>
        <taxon>Bacillati</taxon>
        <taxon>Actinomycetota</taxon>
        <taxon>Actinomycetes</taxon>
        <taxon>Pseudonocardiales</taxon>
        <taxon>Pseudonocardiaceae</taxon>
        <taxon>Actinomycetospora</taxon>
    </lineage>
</organism>
<name>A0ABV9RIL2_9PSEU</name>
<evidence type="ECO:0000313" key="7">
    <source>
        <dbReference type="EMBL" id="MFC4833128.1"/>
    </source>
</evidence>
<accession>A0ABV9RIL2</accession>
<comment type="caution">
    <text evidence="7">The sequence shown here is derived from an EMBL/GenBank/DDBJ whole genome shotgun (WGS) entry which is preliminary data.</text>
</comment>
<dbReference type="Proteomes" id="UP001595909">
    <property type="component" value="Unassembled WGS sequence"/>
</dbReference>
<evidence type="ECO:0000259" key="6">
    <source>
        <dbReference type="Pfam" id="PF19320"/>
    </source>
</evidence>
<sequence length="625" mass="69326">MTDVHAVRSATTTSRAARAVVARGLFAGPTSDTPDELYAEIVRGRAERRRHHVRVGEYSHISTNTYFGRFFASYWQRWATATEVRFEGRIRGHGRVSLRASDTNGVPRTLAVHDVGTGDLSLSATLDRFLDGGGLWIEIQTDDEELLLSESRWTVAAPTTDRRTSLVVCTHNRPVDCVTTLRAILDDTTALETLDRIVVVDQGTDRVEDQPRFAEVAGDLGARLTYLTQGNLGGAGGFTRGLYELVELGSDPHTDVLLMDDDVRCEPEVVVRLSAFARHTAVPTIVGAQMLNLLHPTQVIAGAERADFVDLACGRRPEGAIGESDVTGYFPDGTKNVQDRRVDADYTGWWACLIPAEVTRAIGYPLPLFFQWDDVEYGYRARAHGFPTVTLPGAGLWHADFMWKDWDDWRRYFNHRNAMITAAMHSEFPVRAIGRTIRDHLFRYVLAMNYGLAATLIKAVDDFLEGPGVLADGGVSAAFAIQEERRRYTETTLHSVHDVPGLPGVEMPIARAGFEPSRPGLVRAKRVVQQATGRLPHHGGLIGAGEAHWWHVSLFDRVGVVDAGQNGVRLRRRDPAHLKHLSRESARVLWRFAREGSAAAERWRAAQGSLTAPASWRRLFGLDEA</sequence>
<gene>
    <name evidence="7" type="ORF">ACFPEL_12000</name>
</gene>
<reference evidence="8" key="1">
    <citation type="journal article" date="2019" name="Int. J. Syst. Evol. Microbiol.">
        <title>The Global Catalogue of Microorganisms (GCM) 10K type strain sequencing project: providing services to taxonomists for standard genome sequencing and annotation.</title>
        <authorList>
            <consortium name="The Broad Institute Genomics Platform"/>
            <consortium name="The Broad Institute Genome Sequencing Center for Infectious Disease"/>
            <person name="Wu L."/>
            <person name="Ma J."/>
        </authorList>
    </citation>
    <scope>NUCLEOTIDE SEQUENCE [LARGE SCALE GENOMIC DNA]</scope>
    <source>
        <strain evidence="8">CCUG 50347</strain>
    </source>
</reference>
<dbReference type="RefSeq" id="WP_274187246.1">
    <property type="nucleotide sequence ID" value="NZ_BAABHN010000023.1"/>
</dbReference>
<evidence type="ECO:0000256" key="2">
    <source>
        <dbReference type="ARBA" id="ARBA00006739"/>
    </source>
</evidence>
<dbReference type="Pfam" id="PF13641">
    <property type="entry name" value="Glyco_tranf_2_3"/>
    <property type="match status" value="1"/>
</dbReference>
<dbReference type="InterPro" id="IPR040492">
    <property type="entry name" value="GlfT2_N"/>
</dbReference>
<dbReference type="Pfam" id="PF19320">
    <property type="entry name" value="GlfT2_domain3"/>
    <property type="match status" value="1"/>
</dbReference>
<dbReference type="Pfam" id="PF17994">
    <property type="entry name" value="Glft2_N"/>
    <property type="match status" value="1"/>
</dbReference>
<comment type="pathway">
    <text evidence="1">Cell wall biogenesis; cell wall polysaccharide biosynthesis.</text>
</comment>
<proteinExistence type="inferred from homology"/>
<dbReference type="SUPFAM" id="SSF53448">
    <property type="entry name" value="Nucleotide-diphospho-sugar transferases"/>
    <property type="match status" value="1"/>
</dbReference>